<feature type="binding site" evidence="2">
    <location>
        <position position="122"/>
    </location>
    <ligand>
        <name>Fe cation</name>
        <dbReference type="ChEBI" id="CHEBI:24875"/>
    </ligand>
</feature>
<feature type="domain" description="Pirin C-terminal" evidence="5">
    <location>
        <begin position="214"/>
        <end position="326"/>
    </location>
</feature>
<evidence type="ECO:0000259" key="4">
    <source>
        <dbReference type="Pfam" id="PF02678"/>
    </source>
</evidence>
<gene>
    <name evidence="6" type="ORF">LDAN0321_LOCUS17830</name>
</gene>
<dbReference type="InterPro" id="IPR012093">
    <property type="entry name" value="Pirin"/>
</dbReference>
<feature type="binding site" evidence="2">
    <location>
        <position position="80"/>
    </location>
    <ligand>
        <name>Fe cation</name>
        <dbReference type="ChEBI" id="CHEBI:24875"/>
    </ligand>
</feature>
<dbReference type="PANTHER" id="PTHR13903">
    <property type="entry name" value="PIRIN-RELATED"/>
    <property type="match status" value="1"/>
</dbReference>
<dbReference type="InterPro" id="IPR003829">
    <property type="entry name" value="Pirin_N_dom"/>
</dbReference>
<dbReference type="InterPro" id="IPR011051">
    <property type="entry name" value="RmlC_Cupin_sf"/>
</dbReference>
<organism evidence="6">
    <name type="scientific">Leptocylindrus danicus</name>
    <dbReference type="NCBI Taxonomy" id="163516"/>
    <lineage>
        <taxon>Eukaryota</taxon>
        <taxon>Sar</taxon>
        <taxon>Stramenopiles</taxon>
        <taxon>Ochrophyta</taxon>
        <taxon>Bacillariophyta</taxon>
        <taxon>Coscinodiscophyceae</taxon>
        <taxon>Chaetocerotophycidae</taxon>
        <taxon>Leptocylindrales</taxon>
        <taxon>Leptocylindraceae</taxon>
        <taxon>Leptocylindrus</taxon>
    </lineage>
</organism>
<evidence type="ECO:0000313" key="6">
    <source>
        <dbReference type="EMBL" id="CAD9604549.1"/>
    </source>
</evidence>
<keyword evidence="2" id="KW-0408">Iron</keyword>
<dbReference type="Pfam" id="PF05726">
    <property type="entry name" value="Pirin_C"/>
    <property type="match status" value="1"/>
</dbReference>
<feature type="domain" description="Pirin N-terminal" evidence="4">
    <location>
        <begin position="65"/>
        <end position="144"/>
    </location>
</feature>
<dbReference type="Pfam" id="PF02678">
    <property type="entry name" value="Pirin"/>
    <property type="match status" value="1"/>
</dbReference>
<evidence type="ECO:0008006" key="7">
    <source>
        <dbReference type="Google" id="ProtNLM"/>
    </source>
</evidence>
<dbReference type="CDD" id="cd02909">
    <property type="entry name" value="cupin_pirin_N"/>
    <property type="match status" value="1"/>
</dbReference>
<evidence type="ECO:0000259" key="5">
    <source>
        <dbReference type="Pfam" id="PF05726"/>
    </source>
</evidence>
<dbReference type="GO" id="GO:0046872">
    <property type="term" value="F:metal ion binding"/>
    <property type="evidence" value="ECO:0007669"/>
    <property type="project" value="UniProtKB-KW"/>
</dbReference>
<proteinExistence type="inferred from homology"/>
<name>A0A7S2LFS9_9STRA</name>
<feature type="binding site" evidence="2">
    <location>
        <position position="124"/>
    </location>
    <ligand>
        <name>Fe cation</name>
        <dbReference type="ChEBI" id="CHEBI:24875"/>
    </ligand>
</feature>
<evidence type="ECO:0000256" key="1">
    <source>
        <dbReference type="ARBA" id="ARBA00008416"/>
    </source>
</evidence>
<accession>A0A7S2LFS9</accession>
<dbReference type="Gene3D" id="2.60.120.10">
    <property type="entry name" value="Jelly Rolls"/>
    <property type="match status" value="2"/>
</dbReference>
<dbReference type="EMBL" id="HBGY01028823">
    <property type="protein sequence ID" value="CAD9604549.1"/>
    <property type="molecule type" value="Transcribed_RNA"/>
</dbReference>
<evidence type="ECO:0000256" key="3">
    <source>
        <dbReference type="RuleBase" id="RU003457"/>
    </source>
</evidence>
<evidence type="ECO:0000256" key="2">
    <source>
        <dbReference type="PIRSR" id="PIRSR006232-1"/>
    </source>
</evidence>
<comment type="similarity">
    <text evidence="1 3">Belongs to the pirin family.</text>
</comment>
<dbReference type="PANTHER" id="PTHR13903:SF8">
    <property type="entry name" value="PIRIN"/>
    <property type="match status" value="1"/>
</dbReference>
<dbReference type="InterPro" id="IPR014710">
    <property type="entry name" value="RmlC-like_jellyroll"/>
</dbReference>
<reference evidence="6" key="1">
    <citation type="submission" date="2021-01" db="EMBL/GenBank/DDBJ databases">
        <authorList>
            <person name="Corre E."/>
            <person name="Pelletier E."/>
            <person name="Niang G."/>
            <person name="Scheremetjew M."/>
            <person name="Finn R."/>
            <person name="Kale V."/>
            <person name="Holt S."/>
            <person name="Cochrane G."/>
            <person name="Meng A."/>
            <person name="Brown T."/>
            <person name="Cohen L."/>
        </authorList>
    </citation>
    <scope>NUCLEOTIDE SEQUENCE</scope>
    <source>
        <strain evidence="6">B650</strain>
    </source>
</reference>
<dbReference type="AlphaFoldDB" id="A0A7S2LFS9"/>
<dbReference type="InterPro" id="IPR008778">
    <property type="entry name" value="Pirin_C_dom"/>
</dbReference>
<comment type="cofactor">
    <cofactor evidence="2">
        <name>Fe cation</name>
        <dbReference type="ChEBI" id="CHEBI:24875"/>
    </cofactor>
    <text evidence="2">Binds 1 Fe cation per subunit.</text>
</comment>
<feature type="binding site" evidence="2">
    <location>
        <position position="78"/>
    </location>
    <ligand>
        <name>Fe cation</name>
        <dbReference type="ChEBI" id="CHEBI:24875"/>
    </ligand>
</feature>
<sequence>MSSTAASRSKLILRSRALVAGPQPTQDPFLFCVYHKDAYPAATDSTMEAPRRGNGQDFNPSAPYRMYHGDKIPGFPQHPHRGFETITATIDGLIDHADSVGNAGRYGEGDLQWMTAGKGVVHGEMFPLVHKDKPNHTRFFQIWLNLSKKDKMVDPSFAMFWANDVPKYTSADGKAAVTTWFGDYFIDNNIHPNNNKPPPNSWASNPANDVAVLHITLQPGGTIIVPKSHIAPADPCNRSLYLVEGYNLGVNIGGTVVKESEGQCIEVDSSVDMELKLPADATGSCEFLLLQGKPIDEPVVQHGPFVMNTRSEINQAFDDYRRTGFGGWPWKRDDMVFPQDKGRFALLYGEETTPTDNTCSE</sequence>
<dbReference type="SUPFAM" id="SSF51182">
    <property type="entry name" value="RmlC-like cupins"/>
    <property type="match status" value="1"/>
</dbReference>
<keyword evidence="2" id="KW-0479">Metal-binding</keyword>
<protein>
    <recommendedName>
        <fullName evidence="7">Pirin</fullName>
    </recommendedName>
</protein>